<dbReference type="Proteomes" id="UP000766550">
    <property type="component" value="Unassembled WGS sequence"/>
</dbReference>
<dbReference type="InterPro" id="IPR001173">
    <property type="entry name" value="Glyco_trans_2-like"/>
</dbReference>
<evidence type="ECO:0000256" key="2">
    <source>
        <dbReference type="SAM" id="Phobius"/>
    </source>
</evidence>
<dbReference type="Gene3D" id="3.90.550.10">
    <property type="entry name" value="Spore Coat Polysaccharide Biosynthesis Protein SpsA, Chain A"/>
    <property type="match status" value="1"/>
</dbReference>
<dbReference type="PANTHER" id="PTHR48090:SF7">
    <property type="entry name" value="RFBJ PROTEIN"/>
    <property type="match status" value="1"/>
</dbReference>
<evidence type="ECO:0000313" key="4">
    <source>
        <dbReference type="EMBL" id="MBV0923089.1"/>
    </source>
</evidence>
<comment type="caution">
    <text evidence="4">The sequence shown here is derived from an EMBL/GenBank/DDBJ whole genome shotgun (WGS) entry which is preliminary data.</text>
</comment>
<dbReference type="Pfam" id="PF00535">
    <property type="entry name" value="Glycos_transf_2"/>
    <property type="match status" value="1"/>
</dbReference>
<gene>
    <name evidence="4" type="ORF">KTS45_02655</name>
</gene>
<dbReference type="RefSeq" id="WP_162316245.1">
    <property type="nucleotide sequence ID" value="NZ_JAHQXF010000001.1"/>
</dbReference>
<reference evidence="4 5" key="1">
    <citation type="submission" date="2021-06" db="EMBL/GenBank/DDBJ databases">
        <title>New haloarchaea isolates fom saline soil.</title>
        <authorList>
            <person name="Duran-Viseras A."/>
            <person name="Sanchez-Porro C.S."/>
            <person name="Ventosa A."/>
        </authorList>
    </citation>
    <scope>NUCLEOTIDE SEQUENCE [LARGE SCALE GENOMIC DNA]</scope>
    <source>
        <strain evidence="4 5">JCM 183640</strain>
    </source>
</reference>
<keyword evidence="2" id="KW-1133">Transmembrane helix</keyword>
<accession>A0A8J7Y8A7</accession>
<evidence type="ECO:0000313" key="5">
    <source>
        <dbReference type="Proteomes" id="UP000766550"/>
    </source>
</evidence>
<dbReference type="AlphaFoldDB" id="A0A8J7Y8A7"/>
<feature type="domain" description="Glycosyltransferase 2-like" evidence="3">
    <location>
        <begin position="9"/>
        <end position="136"/>
    </location>
</feature>
<dbReference type="OrthoDB" id="43988at2157"/>
<dbReference type="PANTHER" id="PTHR48090">
    <property type="entry name" value="UNDECAPRENYL-PHOSPHATE 4-DEOXY-4-FORMAMIDO-L-ARABINOSE TRANSFERASE-RELATED"/>
    <property type="match status" value="1"/>
</dbReference>
<evidence type="ECO:0000259" key="3">
    <source>
        <dbReference type="Pfam" id="PF00535"/>
    </source>
</evidence>
<dbReference type="InterPro" id="IPR050256">
    <property type="entry name" value="Glycosyltransferase_2"/>
</dbReference>
<dbReference type="SUPFAM" id="SSF53448">
    <property type="entry name" value="Nucleotide-diphospho-sugar transferases"/>
    <property type="match status" value="1"/>
</dbReference>
<dbReference type="EMBL" id="JAHQXF010000001">
    <property type="protein sequence ID" value="MBV0923089.1"/>
    <property type="molecule type" value="Genomic_DNA"/>
</dbReference>
<feature type="compositionally biased region" description="Acidic residues" evidence="1">
    <location>
        <begin position="330"/>
        <end position="339"/>
    </location>
</feature>
<keyword evidence="2" id="KW-0812">Transmembrane</keyword>
<keyword evidence="2" id="KW-0472">Membrane</keyword>
<sequence>MYRETTVAVVVPAYNEEGLVGTVIETVPDYVDRVYVVEDGSTDETWREIRETAERVNERDSRTNGFRRRVVPIRHEENRGVGGAIKTGYLAAREDGIGVTAVMGGDAQMQPELLEGVIRPIVEGEADYVKGNRLLDGHYGTMPRFRYVGNRILTWLTRIASGYWSIGDPQNGYTAISLHALETAGIEDMYEFYGYCNDLLVRLNVAGLRVLDVPRPANYGEEESHISYRSYIPRVSGMLFRNFLWRLRAKHLSDGVHPVAVLYGTAGATGVAGLVRAARGDGGPLSTLSRAVGALALSAVFLLGAMLLDYSHESYLDGRATVEAEASGYDGDDDDDDDAAAVSAPIGQD</sequence>
<keyword evidence="5" id="KW-1185">Reference proteome</keyword>
<name>A0A8J7Y8A7_9EURY</name>
<feature type="transmembrane region" description="Helical" evidence="2">
    <location>
        <begin position="287"/>
        <end position="308"/>
    </location>
</feature>
<feature type="transmembrane region" description="Helical" evidence="2">
    <location>
        <begin position="256"/>
        <end position="275"/>
    </location>
</feature>
<proteinExistence type="predicted"/>
<evidence type="ECO:0000256" key="1">
    <source>
        <dbReference type="SAM" id="MobiDB-lite"/>
    </source>
</evidence>
<protein>
    <submittedName>
        <fullName evidence="4">Glycosyltransferase family 2 protein</fullName>
    </submittedName>
</protein>
<dbReference type="InterPro" id="IPR029044">
    <property type="entry name" value="Nucleotide-diphossugar_trans"/>
</dbReference>
<organism evidence="4 5">
    <name type="scientific">Haloarcula limicola</name>
    <dbReference type="NCBI Taxonomy" id="1429915"/>
    <lineage>
        <taxon>Archaea</taxon>
        <taxon>Methanobacteriati</taxon>
        <taxon>Methanobacteriota</taxon>
        <taxon>Stenosarchaea group</taxon>
        <taxon>Halobacteria</taxon>
        <taxon>Halobacteriales</taxon>
        <taxon>Haloarculaceae</taxon>
        <taxon>Haloarcula</taxon>
    </lineage>
</organism>
<dbReference type="CDD" id="cd04179">
    <property type="entry name" value="DPM_DPG-synthase_like"/>
    <property type="match status" value="1"/>
</dbReference>
<feature type="region of interest" description="Disordered" evidence="1">
    <location>
        <begin position="326"/>
        <end position="349"/>
    </location>
</feature>